<evidence type="ECO:0000313" key="5">
    <source>
        <dbReference type="Proteomes" id="UP001199469"/>
    </source>
</evidence>
<name>A0ABS8P407_9PSEU</name>
<comment type="similarity">
    <text evidence="2">Belongs to the TacA antitoxin family.</text>
</comment>
<feature type="region of interest" description="Disordered" evidence="3">
    <location>
        <begin position="63"/>
        <end position="89"/>
    </location>
</feature>
<sequence length="89" mass="9994">MAESPAPTTFRLAPEERALLEAVAHANGRTLSAYVREAALAAARGYLAQEGVEKVLERDREYMEERSRTSTKIADHKRALLDQENSDHR</sequence>
<keyword evidence="5" id="KW-1185">Reference proteome</keyword>
<dbReference type="Pfam" id="PF08681">
    <property type="entry name" value="TacA1"/>
    <property type="match status" value="1"/>
</dbReference>
<evidence type="ECO:0000256" key="2">
    <source>
        <dbReference type="ARBA" id="ARBA00049988"/>
    </source>
</evidence>
<dbReference type="InterPro" id="IPR014795">
    <property type="entry name" value="TacA_1-like"/>
</dbReference>
<comment type="caution">
    <text evidence="4">The sequence shown here is derived from an EMBL/GenBank/DDBJ whole genome shotgun (WGS) entry which is preliminary data.</text>
</comment>
<dbReference type="Proteomes" id="UP001199469">
    <property type="component" value="Unassembled WGS sequence"/>
</dbReference>
<dbReference type="SUPFAM" id="SSF47598">
    <property type="entry name" value="Ribbon-helix-helix"/>
    <property type="match status" value="1"/>
</dbReference>
<dbReference type="RefSeq" id="WP_230730434.1">
    <property type="nucleotide sequence ID" value="NZ_JAJNDB010000001.1"/>
</dbReference>
<dbReference type="InterPro" id="IPR010985">
    <property type="entry name" value="Ribbon_hlx_hlx"/>
</dbReference>
<protein>
    <submittedName>
        <fullName evidence="4">DUF1778 domain-containing protein</fullName>
    </submittedName>
</protein>
<keyword evidence="1" id="KW-1277">Toxin-antitoxin system</keyword>
<dbReference type="EMBL" id="JAJNDB010000001">
    <property type="protein sequence ID" value="MCD2192763.1"/>
    <property type="molecule type" value="Genomic_DNA"/>
</dbReference>
<accession>A0ABS8P407</accession>
<reference evidence="4 5" key="1">
    <citation type="submission" date="2021-11" db="EMBL/GenBank/DDBJ databases">
        <title>Draft genome sequence of Actinomycetospora sp. SF1 isolated from the rhizosphere soil.</title>
        <authorList>
            <person name="Duangmal K."/>
            <person name="Chantavorakit T."/>
        </authorList>
    </citation>
    <scope>NUCLEOTIDE SEQUENCE [LARGE SCALE GENOMIC DNA]</scope>
    <source>
        <strain evidence="4 5">TBRC 5722</strain>
    </source>
</reference>
<proteinExistence type="inferred from homology"/>
<dbReference type="Gene3D" id="1.20.5.780">
    <property type="entry name" value="Single helix bin"/>
    <property type="match status" value="1"/>
</dbReference>
<evidence type="ECO:0000256" key="1">
    <source>
        <dbReference type="ARBA" id="ARBA00022649"/>
    </source>
</evidence>
<evidence type="ECO:0000256" key="3">
    <source>
        <dbReference type="SAM" id="MobiDB-lite"/>
    </source>
</evidence>
<organism evidence="4 5">
    <name type="scientific">Actinomycetospora endophytica</name>
    <dbReference type="NCBI Taxonomy" id="2291215"/>
    <lineage>
        <taxon>Bacteria</taxon>
        <taxon>Bacillati</taxon>
        <taxon>Actinomycetota</taxon>
        <taxon>Actinomycetes</taxon>
        <taxon>Pseudonocardiales</taxon>
        <taxon>Pseudonocardiaceae</taxon>
        <taxon>Actinomycetospora</taxon>
    </lineage>
</organism>
<gene>
    <name evidence="4" type="ORF">LQ327_05100</name>
</gene>
<evidence type="ECO:0000313" key="4">
    <source>
        <dbReference type="EMBL" id="MCD2192763.1"/>
    </source>
</evidence>